<dbReference type="OrthoDB" id="292759at2"/>
<dbReference type="PROSITE" id="PS51257">
    <property type="entry name" value="PROKAR_LIPOPROTEIN"/>
    <property type="match status" value="1"/>
</dbReference>
<name>A0A5B1CL16_9BACT</name>
<organism evidence="2 3">
    <name type="scientific">Rubripirellula obstinata</name>
    <dbReference type="NCBI Taxonomy" id="406547"/>
    <lineage>
        <taxon>Bacteria</taxon>
        <taxon>Pseudomonadati</taxon>
        <taxon>Planctomycetota</taxon>
        <taxon>Planctomycetia</taxon>
        <taxon>Pirellulales</taxon>
        <taxon>Pirellulaceae</taxon>
        <taxon>Rubripirellula</taxon>
    </lineage>
</organism>
<dbReference type="RefSeq" id="WP_157594001.1">
    <property type="nucleotide sequence ID" value="NZ_LWSK01000133.1"/>
</dbReference>
<accession>A0A5B1CL16</accession>
<comment type="caution">
    <text evidence="2">The sequence shown here is derived from an EMBL/GenBank/DDBJ whole genome shotgun (WGS) entry which is preliminary data.</text>
</comment>
<dbReference type="Proteomes" id="UP000322699">
    <property type="component" value="Unassembled WGS sequence"/>
</dbReference>
<dbReference type="AlphaFoldDB" id="A0A5B1CL16"/>
<evidence type="ECO:0000313" key="2">
    <source>
        <dbReference type="EMBL" id="KAA1261022.1"/>
    </source>
</evidence>
<keyword evidence="3" id="KW-1185">Reference proteome</keyword>
<evidence type="ECO:0000313" key="3">
    <source>
        <dbReference type="Proteomes" id="UP000322699"/>
    </source>
</evidence>
<gene>
    <name evidence="2" type="ORF">LF1_35650</name>
</gene>
<evidence type="ECO:0008006" key="4">
    <source>
        <dbReference type="Google" id="ProtNLM"/>
    </source>
</evidence>
<protein>
    <recommendedName>
        <fullName evidence="4">Lipoprotein</fullName>
    </recommendedName>
</protein>
<feature type="region of interest" description="Disordered" evidence="1">
    <location>
        <begin position="208"/>
        <end position="242"/>
    </location>
</feature>
<feature type="compositionally biased region" description="Polar residues" evidence="1">
    <location>
        <begin position="212"/>
        <end position="230"/>
    </location>
</feature>
<proteinExistence type="predicted"/>
<reference evidence="2 3" key="1">
    <citation type="submission" date="2019-08" db="EMBL/GenBank/DDBJ databases">
        <title>Deep-cultivation of Planctomycetes and their phenomic and genomic characterization uncovers novel biology.</title>
        <authorList>
            <person name="Wiegand S."/>
            <person name="Jogler M."/>
            <person name="Boedeker C."/>
            <person name="Pinto D."/>
            <person name="Vollmers J."/>
            <person name="Rivas-Marin E."/>
            <person name="Kohn T."/>
            <person name="Peeters S.H."/>
            <person name="Heuer A."/>
            <person name="Rast P."/>
            <person name="Oberbeckmann S."/>
            <person name="Bunk B."/>
            <person name="Jeske O."/>
            <person name="Meyerdierks A."/>
            <person name="Storesund J.E."/>
            <person name="Kallscheuer N."/>
            <person name="Luecker S."/>
            <person name="Lage O.M."/>
            <person name="Pohl T."/>
            <person name="Merkel B.J."/>
            <person name="Hornburger P."/>
            <person name="Mueller R.-W."/>
            <person name="Bruemmer F."/>
            <person name="Labrenz M."/>
            <person name="Spormann A.M."/>
            <person name="Op Den Camp H."/>
            <person name="Overmann J."/>
            <person name="Amann R."/>
            <person name="Jetten M.S.M."/>
            <person name="Mascher T."/>
            <person name="Medema M.H."/>
            <person name="Devos D.P."/>
            <person name="Kaster A.-K."/>
            <person name="Ovreas L."/>
            <person name="Rohde M."/>
            <person name="Galperin M.Y."/>
            <person name="Jogler C."/>
        </authorList>
    </citation>
    <scope>NUCLEOTIDE SEQUENCE [LARGE SCALE GENOMIC DNA]</scope>
    <source>
        <strain evidence="2 3">LF1</strain>
    </source>
</reference>
<sequence length="242" mass="25222">MTVRSNLRCYFGRFEAMLVLLGIGTASLVGCGSNASSDATNGLASVGQSAAVAQANETDVPTIAPTDVVSQFLDLVRRGGSDSGASTLLTTKAQSELNRIGRTVQPIGSPDARFVVTRAESVPENPGATLVHSIWKEPGVGSSLQNADPASGESSADNAILEYQVVWALQKEANQWRISGLAMEIDPNQNPLIVNFEDGNRMAALLAETESVDQSDNSGSKSAGNSNPAATNAAVEDSTLNR</sequence>
<evidence type="ECO:0000256" key="1">
    <source>
        <dbReference type="SAM" id="MobiDB-lite"/>
    </source>
</evidence>
<dbReference type="EMBL" id="VRLW01000001">
    <property type="protein sequence ID" value="KAA1261022.1"/>
    <property type="molecule type" value="Genomic_DNA"/>
</dbReference>